<reference evidence="2 3" key="1">
    <citation type="submission" date="2016-03" db="EMBL/GenBank/DDBJ databases">
        <title>Whole genome sequencing of Grifola frondosa 9006-11.</title>
        <authorList>
            <person name="Min B."/>
            <person name="Park H."/>
            <person name="Kim J.-G."/>
            <person name="Cho H."/>
            <person name="Oh Y.-L."/>
            <person name="Kong W.-S."/>
            <person name="Choi I.-G."/>
        </authorList>
    </citation>
    <scope>NUCLEOTIDE SEQUENCE [LARGE SCALE GENOMIC DNA]</scope>
    <source>
        <strain evidence="2 3">9006-11</strain>
    </source>
</reference>
<gene>
    <name evidence="2" type="ORF">A0H81_08338</name>
</gene>
<evidence type="ECO:0000313" key="2">
    <source>
        <dbReference type="EMBL" id="OBZ71311.1"/>
    </source>
</evidence>
<accession>A0A1C7M303</accession>
<keyword evidence="3" id="KW-1185">Reference proteome</keyword>
<dbReference type="Proteomes" id="UP000092993">
    <property type="component" value="Unassembled WGS sequence"/>
</dbReference>
<dbReference type="OrthoDB" id="4708870at2759"/>
<name>A0A1C7M303_GRIFR</name>
<keyword evidence="1" id="KW-0175">Coiled coil</keyword>
<evidence type="ECO:0000256" key="1">
    <source>
        <dbReference type="SAM" id="Coils"/>
    </source>
</evidence>
<dbReference type="OMA" id="FDWRAAK"/>
<evidence type="ECO:0000313" key="3">
    <source>
        <dbReference type="Proteomes" id="UP000092993"/>
    </source>
</evidence>
<dbReference type="EMBL" id="LUGG01000011">
    <property type="protein sequence ID" value="OBZ71311.1"/>
    <property type="molecule type" value="Genomic_DNA"/>
</dbReference>
<comment type="caution">
    <text evidence="2">The sequence shown here is derived from an EMBL/GenBank/DDBJ whole genome shotgun (WGS) entry which is preliminary data.</text>
</comment>
<proteinExistence type="predicted"/>
<protein>
    <submittedName>
        <fullName evidence="2">Uncharacterized protein</fullName>
    </submittedName>
</protein>
<dbReference type="STRING" id="5627.A0A1C7M303"/>
<sequence>MRPPVYHALKARLLPLLQPLYAHVAVPREAPDKLDHGDIDFVVTGPRAGLTHQTVMEALRAKYSVPPEGGQITNFAVPMLEFDLGATNKPDAADNAENSFYQVDVNVSADLPSLRRLLFFNSYGDLGIIFGLLAQSLGLSLGSHGLRLDKSIATNPPSTFYLSSSMTDILDFFGLAMARWEEGFSTQRSIFDWVATSPYFDAFILAKYDTVRTRRNKKAREERTMYQDFVAYARERIQTAPRGHRKRPTLLGASAARAKRLHCDSSGKTLWSRVTEPMSTELAEPLPWELALFDMSLEQVQALVKQVKDEMQEQGKLEFDWRAAKALKEEQKRLKAEQNSTADA</sequence>
<feature type="coiled-coil region" evidence="1">
    <location>
        <begin position="297"/>
        <end position="344"/>
    </location>
</feature>
<dbReference type="AlphaFoldDB" id="A0A1C7M303"/>
<organism evidence="2 3">
    <name type="scientific">Grifola frondosa</name>
    <name type="common">Maitake</name>
    <name type="synonym">Polyporus frondosus</name>
    <dbReference type="NCBI Taxonomy" id="5627"/>
    <lineage>
        <taxon>Eukaryota</taxon>
        <taxon>Fungi</taxon>
        <taxon>Dikarya</taxon>
        <taxon>Basidiomycota</taxon>
        <taxon>Agaricomycotina</taxon>
        <taxon>Agaricomycetes</taxon>
        <taxon>Polyporales</taxon>
        <taxon>Grifolaceae</taxon>
        <taxon>Grifola</taxon>
    </lineage>
</organism>